<evidence type="ECO:0000313" key="2">
    <source>
        <dbReference type="EMBL" id="AXQ55763.1"/>
    </source>
</evidence>
<organism evidence="2 3">
    <name type="scientific">Streptomyces koyangensis</name>
    <dbReference type="NCBI Taxonomy" id="188770"/>
    <lineage>
        <taxon>Bacteria</taxon>
        <taxon>Bacillati</taxon>
        <taxon>Actinomycetota</taxon>
        <taxon>Actinomycetes</taxon>
        <taxon>Kitasatosporales</taxon>
        <taxon>Streptomycetaceae</taxon>
        <taxon>Streptomyces</taxon>
        <taxon>Streptomyces aurantiacus group</taxon>
    </lineage>
</organism>
<name>A0A385DBF5_9ACTN</name>
<dbReference type="KEGG" id="sky:D0C37_14865"/>
<keyword evidence="1" id="KW-0472">Membrane</keyword>
<protein>
    <submittedName>
        <fullName evidence="2">Uncharacterized protein</fullName>
    </submittedName>
</protein>
<dbReference type="Pfam" id="PF20128">
    <property type="entry name" value="DUF6518"/>
    <property type="match status" value="1"/>
</dbReference>
<feature type="transmembrane region" description="Helical" evidence="1">
    <location>
        <begin position="41"/>
        <end position="61"/>
    </location>
</feature>
<sequence>MAGKSDHPVLAALSLTFSVGWSWAAYAFLVGWFCRTKTLSALLASAGLATGVTVYYVFKALSPAVLPGATDVTVVSISPGILFWSVAALVLGAPMGLAGHFARRPDLLALPFQLTVPAIAFYEATMRFEVETDPGDAVGLVTWTVVRIASVAVALGLVGRAGWSLLRPSGGSSRA</sequence>
<evidence type="ECO:0000256" key="1">
    <source>
        <dbReference type="SAM" id="Phobius"/>
    </source>
</evidence>
<accession>A0A385DBF5</accession>
<dbReference type="Proteomes" id="UP000259636">
    <property type="component" value="Chromosome"/>
</dbReference>
<dbReference type="InterPro" id="IPR045393">
    <property type="entry name" value="DUF6518"/>
</dbReference>
<proteinExistence type="predicted"/>
<feature type="transmembrane region" description="Helical" evidence="1">
    <location>
        <begin position="12"/>
        <end position="34"/>
    </location>
</feature>
<dbReference type="EMBL" id="CP031742">
    <property type="protein sequence ID" value="AXQ55763.1"/>
    <property type="molecule type" value="Genomic_DNA"/>
</dbReference>
<feature type="transmembrane region" description="Helical" evidence="1">
    <location>
        <begin position="81"/>
        <end position="100"/>
    </location>
</feature>
<keyword evidence="1" id="KW-0812">Transmembrane</keyword>
<dbReference type="AlphaFoldDB" id="A0A385DBF5"/>
<keyword evidence="1" id="KW-1133">Transmembrane helix</keyword>
<evidence type="ECO:0000313" key="3">
    <source>
        <dbReference type="Proteomes" id="UP000259636"/>
    </source>
</evidence>
<feature type="transmembrane region" description="Helical" evidence="1">
    <location>
        <begin position="137"/>
        <end position="158"/>
    </location>
</feature>
<gene>
    <name evidence="2" type="ORF">D0C37_14865</name>
</gene>
<feature type="transmembrane region" description="Helical" evidence="1">
    <location>
        <begin position="107"/>
        <end position="125"/>
    </location>
</feature>
<reference evidence="2 3" key="1">
    <citation type="submission" date="2018-08" db="EMBL/GenBank/DDBJ databases">
        <authorList>
            <person name="Ferrada E.E."/>
            <person name="Latorre B.A."/>
        </authorList>
    </citation>
    <scope>NUCLEOTIDE SEQUENCE [LARGE SCALE GENOMIC DNA]</scope>
    <source>
        <strain evidence="2 3">VK-A60T</strain>
    </source>
</reference>